<sequence length="298" mass="35674">MAEFEFSFWKQLNQVEHLIVTSPGLPFSDIRLINKGRVVDILNAIRDNLPAQLAEAAQLIKQRDIFIAQTQFQGKILIQKACQHRYQLTKINSVLRETEFQLMKLRERTHEQCEKLLRSTRRKVIESRQEYEIVTAYIGYRYSIRYNELEERYNKLRSKLYESNFSSREQCLGELDSIRNTGSHLQRNSQIELERLHDGVLRFRQRNQLQCETLINELRRDSILINQDVTNYTEEALIELENRIQEMNRTIMRGRLKIFKLRSNESSIMKQDIHDHDAIKDNLTKSKITKWSLSNWWR</sequence>
<accession>A0A2H4ZNR7</accession>
<keyword evidence="1" id="KW-0175">Coiled coil</keyword>
<reference evidence="2" key="1">
    <citation type="submission" date="2017-10" db="EMBL/GenBank/DDBJ databases">
        <title>Paulinella longichromatophora chromatophore genome.</title>
        <authorList>
            <person name="Lhee D."/>
            <person name="Yoon H.S."/>
        </authorList>
    </citation>
    <scope>NUCLEOTIDE SEQUENCE</scope>
</reference>
<dbReference type="EMBL" id="MG264610">
    <property type="protein sequence ID" value="AUG32192.1"/>
    <property type="molecule type" value="Genomic_DNA"/>
</dbReference>
<evidence type="ECO:0000313" key="2">
    <source>
        <dbReference type="EMBL" id="AUG32192.1"/>
    </source>
</evidence>
<evidence type="ECO:0000256" key="1">
    <source>
        <dbReference type="SAM" id="Coils"/>
    </source>
</evidence>
<organism evidence="2">
    <name type="scientific">Paulinella longichromatophora</name>
    <dbReference type="NCBI Taxonomy" id="1708747"/>
    <lineage>
        <taxon>Eukaryota</taxon>
        <taxon>Sar</taxon>
        <taxon>Rhizaria</taxon>
        <taxon>Cercozoa</taxon>
        <taxon>Imbricatea</taxon>
        <taxon>Silicofilosea</taxon>
        <taxon>Euglyphida</taxon>
        <taxon>Paulinellidae</taxon>
        <taxon>Paulinella</taxon>
    </lineage>
</organism>
<keyword evidence="2" id="KW-0934">Plastid</keyword>
<name>A0A2H4ZNR7_9EUKA</name>
<protein>
    <submittedName>
        <fullName evidence="2">Uncharacterized protein</fullName>
    </submittedName>
</protein>
<feature type="coiled-coil region" evidence="1">
    <location>
        <begin position="230"/>
        <end position="257"/>
    </location>
</feature>
<dbReference type="AlphaFoldDB" id="A0A2H4ZNR7"/>
<geneLocation type="plastid" evidence="2"/>
<proteinExistence type="predicted"/>
<gene>
    <name evidence="2" type="ORF">PLO_186</name>
</gene>